<dbReference type="AlphaFoldDB" id="A0A1I4LPG8"/>
<name>A0A1I4LPG8_9PROT</name>
<protein>
    <submittedName>
        <fullName evidence="2">Uncharacterized conserved protein</fullName>
    </submittedName>
</protein>
<evidence type="ECO:0000313" key="2">
    <source>
        <dbReference type="EMBL" id="SFL92726.1"/>
    </source>
</evidence>
<dbReference type="Pfam" id="PF10040">
    <property type="entry name" value="CRISPR_Cas6"/>
    <property type="match status" value="1"/>
</dbReference>
<dbReference type="EMBL" id="FOUF01000002">
    <property type="protein sequence ID" value="SFL92726.1"/>
    <property type="molecule type" value="Genomic_DNA"/>
</dbReference>
<sequence length="316" mass="35697">MITSYPLARYRFDFEITRLLRLPDYAGSTLRGVFGRALRQLACVTRAKNCQGCPLRRTCPYPAIFEPLKPETTSLRNISTVPVPYVIEPPTWGTRDYAPGEMLSFGFTLIGYVQQHLPLCIMAWQRAFARGVGTGDGTAELLGVNSVEEENDGQEILRSIYLPGQHLLDHPQHTQLPTGTPSERITLQFDTPLRLQQDGHALPPSKLTARTLLMALVRRASLLAEIHGGKRLYSTEEFSELAEHAQQITSHHHLTWRDWTRHSSRQRRTMQLGGCIGKWQLSGNLTPFQSLLRLGSWLHVGKEASFGLGKYRIIEE</sequence>
<dbReference type="RefSeq" id="WP_090666089.1">
    <property type="nucleotide sequence ID" value="NZ_FOUF01000002.1"/>
</dbReference>
<feature type="domain" description="CRISPR-associated protein Cas6 C-terminal" evidence="1">
    <location>
        <begin position="187"/>
        <end position="311"/>
    </location>
</feature>
<evidence type="ECO:0000259" key="1">
    <source>
        <dbReference type="Pfam" id="PF10040"/>
    </source>
</evidence>
<evidence type="ECO:0000313" key="3">
    <source>
        <dbReference type="Proteomes" id="UP000199561"/>
    </source>
</evidence>
<dbReference type="Gene3D" id="3.30.70.1900">
    <property type="match status" value="1"/>
</dbReference>
<accession>A0A1I4LPG8</accession>
<keyword evidence="3" id="KW-1185">Reference proteome</keyword>
<dbReference type="Proteomes" id="UP000199561">
    <property type="component" value="Unassembled WGS sequence"/>
</dbReference>
<proteinExistence type="predicted"/>
<dbReference type="InterPro" id="IPR019267">
    <property type="entry name" value="CRISPR-assoc_Cas6_C"/>
</dbReference>
<organism evidence="2 3">
    <name type="scientific">Nitrosomonas nitrosa</name>
    <dbReference type="NCBI Taxonomy" id="52442"/>
    <lineage>
        <taxon>Bacteria</taxon>
        <taxon>Pseudomonadati</taxon>
        <taxon>Pseudomonadota</taxon>
        <taxon>Betaproteobacteria</taxon>
        <taxon>Nitrosomonadales</taxon>
        <taxon>Nitrosomonadaceae</taxon>
        <taxon>Nitrosomonas</taxon>
    </lineage>
</organism>
<reference evidence="2 3" key="1">
    <citation type="submission" date="2016-10" db="EMBL/GenBank/DDBJ databases">
        <authorList>
            <person name="de Groot N.N."/>
        </authorList>
    </citation>
    <scope>NUCLEOTIDE SEQUENCE [LARGE SCALE GENOMIC DNA]</scope>
    <source>
        <strain evidence="2 3">Nm146</strain>
    </source>
</reference>
<gene>
    <name evidence="2" type="ORF">SAMN05421880_102151</name>
</gene>
<dbReference type="STRING" id="52442.SAMN05421880_102151"/>